<dbReference type="EMBL" id="LT629755">
    <property type="protein sequence ID" value="SDR72188.1"/>
    <property type="molecule type" value="Genomic_DNA"/>
</dbReference>
<dbReference type="EMBL" id="SODL02000002">
    <property type="protein sequence ID" value="MCP2367519.1"/>
    <property type="molecule type" value="Genomic_DNA"/>
</dbReference>
<reference evidence="1" key="3">
    <citation type="submission" date="2022-06" db="EMBL/GenBank/DDBJ databases">
        <title>Genomic Encyclopedia of Type Strains, Phase III (KMG-III): the genomes of soil and plant-associated and newly described type strains.</title>
        <authorList>
            <person name="Whitman W."/>
        </authorList>
    </citation>
    <scope>NUCLEOTIDE SEQUENCE</scope>
    <source>
        <strain evidence="1">CPCC 202695</strain>
    </source>
</reference>
<organism evidence="2 3">
    <name type="scientific">Agromyces flavus</name>
    <dbReference type="NCBI Taxonomy" id="589382"/>
    <lineage>
        <taxon>Bacteria</taxon>
        <taxon>Bacillati</taxon>
        <taxon>Actinomycetota</taxon>
        <taxon>Actinomycetes</taxon>
        <taxon>Micrococcales</taxon>
        <taxon>Microbacteriaceae</taxon>
        <taxon>Agromyces</taxon>
    </lineage>
</organism>
<gene>
    <name evidence="1" type="ORF">BCL57_001673</name>
    <name evidence="2" type="ORF">SAMN04489721_0083</name>
</gene>
<dbReference type="OrthoDB" id="4578725at2"/>
<name>A0A1H1LCC0_9MICO</name>
<accession>A0A1H1LCC0</accession>
<sequence>MAGDSASGASARNRCVLCDGSPVTRAHVIARAIRDVLPSGATSRDMITRIDFRQSYPRHAEQRTWERGAHTLSVQPKVLCGPCNNGWMSALEDKAAPVVASMITREDDIELGERTKKDVAQWALAAAIVRGEVVTGELLPIDRELARSFRRRGLDDLPLFVAAVNVEQQREFSSTGPVASSYMHDLAGGALGHLVIFWLREVVIVVATHDFAFRAHAGLGVLRAAVTPLWPPMYEQRWPPRSSVTDLVLMRALGIRPDEMPRQAMDFSRLGRGRSSIDALLLPNVSGNGPFREVAHEVAARTLAELARDRNLKLDPDQVWPQR</sequence>
<proteinExistence type="predicted"/>
<dbReference type="RefSeq" id="WP_133988494.1">
    <property type="nucleotide sequence ID" value="NZ_BMDN01000002.1"/>
</dbReference>
<dbReference type="STRING" id="589382.SAMN04489721_0083"/>
<reference evidence="3" key="1">
    <citation type="submission" date="2016-10" db="EMBL/GenBank/DDBJ databases">
        <authorList>
            <person name="Varghese N."/>
            <person name="Submissions S."/>
        </authorList>
    </citation>
    <scope>NUCLEOTIDE SEQUENCE [LARGE SCALE GENOMIC DNA]</scope>
    <source>
        <strain evidence="3">CPCC 202695</strain>
    </source>
</reference>
<evidence type="ECO:0000313" key="1">
    <source>
        <dbReference type="EMBL" id="MCP2367519.1"/>
    </source>
</evidence>
<dbReference type="Proteomes" id="UP000199482">
    <property type="component" value="Chromosome I"/>
</dbReference>
<evidence type="ECO:0000313" key="3">
    <source>
        <dbReference type="Proteomes" id="UP000199482"/>
    </source>
</evidence>
<keyword evidence="4" id="KW-1185">Reference proteome</keyword>
<evidence type="ECO:0000313" key="4">
    <source>
        <dbReference type="Proteomes" id="UP000893823"/>
    </source>
</evidence>
<dbReference type="Proteomes" id="UP000893823">
    <property type="component" value="Unassembled WGS sequence"/>
</dbReference>
<dbReference type="AlphaFoldDB" id="A0A1H1LCC0"/>
<reference evidence="2" key="2">
    <citation type="submission" date="2016-10" db="EMBL/GenBank/DDBJ databases">
        <authorList>
            <person name="de Groot N.N."/>
        </authorList>
    </citation>
    <scope>NUCLEOTIDE SEQUENCE [LARGE SCALE GENOMIC DNA]</scope>
    <source>
        <strain evidence="2">CPCC 202695</strain>
    </source>
</reference>
<protein>
    <submittedName>
        <fullName evidence="2">Uncharacterized protein</fullName>
    </submittedName>
</protein>
<evidence type="ECO:0000313" key="2">
    <source>
        <dbReference type="EMBL" id="SDR72188.1"/>
    </source>
</evidence>